<dbReference type="PANTHER" id="PTHR43704:SF2">
    <property type="entry name" value="HTH CRP-TYPE DOMAIN-CONTAINING PROTEIN"/>
    <property type="match status" value="1"/>
</dbReference>
<evidence type="ECO:0000313" key="2">
    <source>
        <dbReference type="EMBL" id="MFC6836810.1"/>
    </source>
</evidence>
<comment type="caution">
    <text evidence="2">The sequence shown here is derived from an EMBL/GenBank/DDBJ whole genome shotgun (WGS) entry which is preliminary data.</text>
</comment>
<organism evidence="2 3">
    <name type="scientific">Halomarina ordinaria</name>
    <dbReference type="NCBI Taxonomy" id="3033939"/>
    <lineage>
        <taxon>Archaea</taxon>
        <taxon>Methanobacteriati</taxon>
        <taxon>Methanobacteriota</taxon>
        <taxon>Stenosarchaea group</taxon>
        <taxon>Halobacteria</taxon>
        <taxon>Halobacteriales</taxon>
        <taxon>Natronomonadaceae</taxon>
        <taxon>Halomarina</taxon>
    </lineage>
</organism>
<gene>
    <name evidence="2" type="ORF">ACFQHK_09825</name>
</gene>
<dbReference type="SUPFAM" id="SSF46785">
    <property type="entry name" value="Winged helix' DNA-binding domain"/>
    <property type="match status" value="1"/>
</dbReference>
<dbReference type="InterPro" id="IPR000835">
    <property type="entry name" value="HTH_MarR-typ"/>
</dbReference>
<sequence>MTDGVDERDVAVLRNKRDASRYQILVAIAARQPAVSQQEIADSVGVTAQAVSEYIRALVDAGHVEKHGRGRYEVTKEGVDWLISRTEDLREYTEFVSEDVIGQVESETAIAAAAVTAGDRVALSMRDGTLTASPEDADAGTGATAVALTDAERGADLGVAEFEGLLEYDPGTVTVVVLPGVREGGSRAVAADRLVDLAAAHDLVGVAGTEALAAVRGVDLAPDIRFGTPQAVQEAAVRGLSVLLVVTARERSAHTDRLREHNVSYELVDVRQ</sequence>
<proteinExistence type="predicted"/>
<dbReference type="InterPro" id="IPR036388">
    <property type="entry name" value="WH-like_DNA-bd_sf"/>
</dbReference>
<dbReference type="RefSeq" id="WP_304448486.1">
    <property type="nucleotide sequence ID" value="NZ_JARRAH010000001.1"/>
</dbReference>
<dbReference type="InterPro" id="IPR012015">
    <property type="entry name" value="UCP_HTH_arc"/>
</dbReference>
<dbReference type="GO" id="GO:0006355">
    <property type="term" value="P:regulation of DNA-templated transcription"/>
    <property type="evidence" value="ECO:0007669"/>
    <property type="project" value="UniProtKB-ARBA"/>
</dbReference>
<dbReference type="Proteomes" id="UP001596406">
    <property type="component" value="Unassembled WGS sequence"/>
</dbReference>
<accession>A0ABD5UB72</accession>
<dbReference type="EMBL" id="JBHSXM010000001">
    <property type="protein sequence ID" value="MFC6836810.1"/>
    <property type="molecule type" value="Genomic_DNA"/>
</dbReference>
<dbReference type="PIRSF" id="PIRSF004955">
    <property type="entry name" value="HTH_arch"/>
    <property type="match status" value="1"/>
</dbReference>
<name>A0ABD5UB72_9EURY</name>
<dbReference type="SMART" id="SM00419">
    <property type="entry name" value="HTH_CRP"/>
    <property type="match status" value="1"/>
</dbReference>
<feature type="domain" description="HTH crp-type" evidence="1">
    <location>
        <begin position="27"/>
        <end position="76"/>
    </location>
</feature>
<evidence type="ECO:0000259" key="1">
    <source>
        <dbReference type="SMART" id="SM00419"/>
    </source>
</evidence>
<dbReference type="AlphaFoldDB" id="A0ABD5UB72"/>
<dbReference type="InterPro" id="IPR036390">
    <property type="entry name" value="WH_DNA-bd_sf"/>
</dbReference>
<dbReference type="Gene3D" id="1.10.10.10">
    <property type="entry name" value="Winged helix-like DNA-binding domain superfamily/Winged helix DNA-binding domain"/>
    <property type="match status" value="1"/>
</dbReference>
<reference evidence="2 3" key="1">
    <citation type="journal article" date="2019" name="Int. J. Syst. Evol. Microbiol.">
        <title>The Global Catalogue of Microorganisms (GCM) 10K type strain sequencing project: providing services to taxonomists for standard genome sequencing and annotation.</title>
        <authorList>
            <consortium name="The Broad Institute Genomics Platform"/>
            <consortium name="The Broad Institute Genome Sequencing Center for Infectious Disease"/>
            <person name="Wu L."/>
            <person name="Ma J."/>
        </authorList>
    </citation>
    <scope>NUCLEOTIDE SEQUENCE [LARGE SCALE GENOMIC DNA]</scope>
    <source>
        <strain evidence="2 3">PSRA2</strain>
    </source>
</reference>
<dbReference type="InterPro" id="IPR057161">
    <property type="entry name" value="DUF7839"/>
</dbReference>
<dbReference type="PANTHER" id="PTHR43704">
    <property type="entry name" value="BSR5907 PROTEIN"/>
    <property type="match status" value="1"/>
</dbReference>
<dbReference type="Pfam" id="PF12802">
    <property type="entry name" value="MarR_2"/>
    <property type="match status" value="1"/>
</dbReference>
<dbReference type="InterPro" id="IPR012318">
    <property type="entry name" value="HTH_CRP"/>
</dbReference>
<dbReference type="CDD" id="cd00092">
    <property type="entry name" value="HTH_CRP"/>
    <property type="match status" value="1"/>
</dbReference>
<protein>
    <submittedName>
        <fullName evidence="2">MarR family transcriptional regulator</fullName>
    </submittedName>
</protein>
<evidence type="ECO:0000313" key="3">
    <source>
        <dbReference type="Proteomes" id="UP001596406"/>
    </source>
</evidence>
<keyword evidence="3" id="KW-1185">Reference proteome</keyword>
<dbReference type="Pfam" id="PF25211">
    <property type="entry name" value="DUF7839"/>
    <property type="match status" value="1"/>
</dbReference>